<evidence type="ECO:0000259" key="6">
    <source>
        <dbReference type="SMART" id="SM01011"/>
    </source>
</evidence>
<evidence type="ECO:0000256" key="4">
    <source>
        <dbReference type="ARBA" id="ARBA00022801"/>
    </source>
</evidence>
<keyword evidence="3" id="KW-0479">Metal-binding</keyword>
<evidence type="ECO:0000256" key="2">
    <source>
        <dbReference type="ARBA" id="ARBA00008766"/>
    </source>
</evidence>
<organism evidence="7">
    <name type="scientific">Schistocephalus solidus</name>
    <name type="common">Tapeworm</name>
    <dbReference type="NCBI Taxonomy" id="70667"/>
    <lineage>
        <taxon>Eukaryota</taxon>
        <taxon>Metazoa</taxon>
        <taxon>Spiralia</taxon>
        <taxon>Lophotrochozoa</taxon>
        <taxon>Platyhelminthes</taxon>
        <taxon>Cestoda</taxon>
        <taxon>Eucestoda</taxon>
        <taxon>Diphyllobothriidea</taxon>
        <taxon>Diphyllobothriidae</taxon>
        <taxon>Schistocephalus</taxon>
    </lineage>
</organism>
<dbReference type="GO" id="GO:0006508">
    <property type="term" value="P:proteolysis"/>
    <property type="evidence" value="ECO:0007669"/>
    <property type="project" value="TreeGrafter"/>
</dbReference>
<dbReference type="SUPFAM" id="SSF53092">
    <property type="entry name" value="Creatinase/prolidase N-terminal domain"/>
    <property type="match status" value="1"/>
</dbReference>
<comment type="cofactor">
    <cofactor evidence="1">
        <name>Mn(2+)</name>
        <dbReference type="ChEBI" id="CHEBI:29035"/>
    </cofactor>
</comment>
<dbReference type="GO" id="GO:0070006">
    <property type="term" value="F:metalloaminopeptidase activity"/>
    <property type="evidence" value="ECO:0007669"/>
    <property type="project" value="InterPro"/>
</dbReference>
<gene>
    <name evidence="7" type="primary">XPP3</name>
    <name evidence="7" type="ORF">TR168291</name>
</gene>
<reference evidence="7" key="1">
    <citation type="submission" date="2016-01" db="EMBL/GenBank/DDBJ databases">
        <title>Reference transcriptome for the parasite Schistocephalus solidus: insights into the molecular evolution of parasitism.</title>
        <authorList>
            <person name="Hebert F.O."/>
            <person name="Grambauer S."/>
            <person name="Barber I."/>
            <person name="Landry C.R."/>
            <person name="Aubin-Horth N."/>
        </authorList>
    </citation>
    <scope>NUCLEOTIDE SEQUENCE</scope>
</reference>
<dbReference type="InterPro" id="IPR052433">
    <property type="entry name" value="X-Pro_dipept-like"/>
</dbReference>
<name>A0A0V0J9E7_SCHSO</name>
<keyword evidence="7" id="KW-0645">Protease</keyword>
<dbReference type="PANTHER" id="PTHR43226">
    <property type="entry name" value="XAA-PRO AMINOPEPTIDASE 3"/>
    <property type="match status" value="1"/>
</dbReference>
<keyword evidence="7" id="KW-0031">Aminopeptidase</keyword>
<dbReference type="PANTHER" id="PTHR43226:SF4">
    <property type="entry name" value="XAA-PRO AMINOPEPTIDASE 3"/>
    <property type="match status" value="1"/>
</dbReference>
<evidence type="ECO:0000256" key="3">
    <source>
        <dbReference type="ARBA" id="ARBA00022723"/>
    </source>
</evidence>
<feature type="domain" description="Aminopeptidase P N-terminal" evidence="6">
    <location>
        <begin position="32"/>
        <end position="188"/>
    </location>
</feature>
<dbReference type="SMART" id="SM01011">
    <property type="entry name" value="AMP_N"/>
    <property type="match status" value="1"/>
</dbReference>
<dbReference type="EMBL" id="GEEE01000995">
    <property type="protein sequence ID" value="JAP62230.1"/>
    <property type="molecule type" value="Transcribed_RNA"/>
</dbReference>
<evidence type="ECO:0000256" key="1">
    <source>
        <dbReference type="ARBA" id="ARBA00001936"/>
    </source>
</evidence>
<dbReference type="InterPro" id="IPR000994">
    <property type="entry name" value="Pept_M24"/>
</dbReference>
<dbReference type="InterPro" id="IPR007865">
    <property type="entry name" value="Aminopep_P_N"/>
</dbReference>
<dbReference type="Pfam" id="PF00557">
    <property type="entry name" value="Peptidase_M24"/>
    <property type="match status" value="1"/>
</dbReference>
<comment type="similarity">
    <text evidence="2">Belongs to the peptidase M24B family.</text>
</comment>
<sequence length="496" mass="55753">MGLKPTLRFPISKCFKTLFSPLIPRRTLSESISKEEFASRRLQFVQKLGEYSTGTPFTSARHLVIIPAAEVQFMSLHVPYAFRQDSYFRYLTGILEPGAVLTIEVSAINSKLDFNDNIAFLPRLFVEERNEHDCLWDGPTMGVEMASQLTGIQETQPLTHLSEYLSSAFSQLNAPSDFIWFGLPFVVRRKDKAPLNRTIFNQTSELFSKCSLDPKQLQDPAPLLDELRLIKSSNEIALMRRAVEVTSTALKKTMRAASPGVAEAELSSRFEHESRMMGSRLGYPAVVAGGPRANIIHYLQNDHIVDDNQLVLMDVGSEFEGYTADITRTWPVNGRFTKEQRILHDVLVQVQRDCQQAVSPDTSLQHLYDLMLQRICKYLVEETIIRQNDSAAIAQKICPHHVGHFLGLDVHDTPSIPYTRHFQPGMVFPLEPGIYFPADSSSTLHIPTEFCGLGLRLEDDFMVTVEGRAEKLTNELSSDAGDLESYVTGSSCLSTD</sequence>
<dbReference type="EMBL" id="GEEE01018554">
    <property type="protein sequence ID" value="JAP44671.1"/>
    <property type="molecule type" value="Transcribed_RNA"/>
</dbReference>
<dbReference type="Gene3D" id="3.40.350.10">
    <property type="entry name" value="Creatinase/prolidase N-terminal domain"/>
    <property type="match status" value="1"/>
</dbReference>
<dbReference type="AlphaFoldDB" id="A0A0V0J9E7"/>
<keyword evidence="4" id="KW-0378">Hydrolase</keyword>
<keyword evidence="5" id="KW-0464">Manganese</keyword>
<dbReference type="Gene3D" id="3.90.230.10">
    <property type="entry name" value="Creatinase/methionine aminopeptidase superfamily"/>
    <property type="match status" value="1"/>
</dbReference>
<dbReference type="InterPro" id="IPR036005">
    <property type="entry name" value="Creatinase/aminopeptidase-like"/>
</dbReference>
<dbReference type="Pfam" id="PF05195">
    <property type="entry name" value="AMP_N"/>
    <property type="match status" value="1"/>
</dbReference>
<dbReference type="EMBL" id="GEEE01011365">
    <property type="protein sequence ID" value="JAP51860.1"/>
    <property type="molecule type" value="Transcribed_RNA"/>
</dbReference>
<evidence type="ECO:0000313" key="7">
    <source>
        <dbReference type="EMBL" id="JAP62230.1"/>
    </source>
</evidence>
<proteinExistence type="inferred from homology"/>
<dbReference type="InterPro" id="IPR029149">
    <property type="entry name" value="Creatin/AminoP/Spt16_N"/>
</dbReference>
<dbReference type="GO" id="GO:0005739">
    <property type="term" value="C:mitochondrion"/>
    <property type="evidence" value="ECO:0007669"/>
    <property type="project" value="TreeGrafter"/>
</dbReference>
<dbReference type="EMBL" id="GEEE01005636">
    <property type="protein sequence ID" value="JAP57589.1"/>
    <property type="molecule type" value="Transcribed_RNA"/>
</dbReference>
<dbReference type="SUPFAM" id="SSF55920">
    <property type="entry name" value="Creatinase/aminopeptidase"/>
    <property type="match status" value="1"/>
</dbReference>
<accession>A0A0V0J9E7</accession>
<dbReference type="GO" id="GO:0030145">
    <property type="term" value="F:manganese ion binding"/>
    <property type="evidence" value="ECO:0007669"/>
    <property type="project" value="InterPro"/>
</dbReference>
<protein>
    <submittedName>
        <fullName evidence="7">Putative Xaa-Pro aminopeptidase 3</fullName>
    </submittedName>
</protein>
<dbReference type="EMBL" id="GEEE01004560">
    <property type="protein sequence ID" value="JAP58665.1"/>
    <property type="molecule type" value="Transcribed_RNA"/>
</dbReference>
<evidence type="ECO:0000256" key="5">
    <source>
        <dbReference type="ARBA" id="ARBA00023211"/>
    </source>
</evidence>